<accession>A0A8J2YLI4</accession>
<organism evidence="1 2">
    <name type="scientific">Agaricicola taiwanensis</name>
    <dbReference type="NCBI Taxonomy" id="591372"/>
    <lineage>
        <taxon>Bacteria</taxon>
        <taxon>Pseudomonadati</taxon>
        <taxon>Pseudomonadota</taxon>
        <taxon>Alphaproteobacteria</taxon>
        <taxon>Rhodobacterales</taxon>
        <taxon>Paracoccaceae</taxon>
        <taxon>Agaricicola</taxon>
    </lineage>
</organism>
<dbReference type="Proteomes" id="UP000602745">
    <property type="component" value="Unassembled WGS sequence"/>
</dbReference>
<protein>
    <submittedName>
        <fullName evidence="1">Uncharacterized protein</fullName>
    </submittedName>
</protein>
<sequence>MESYGGLRGLELRRKRLREVAAMRRTIESYRAGNLCLHTLVNDLESLVRAIEDDTFLEKTEQAIINLEIVNAISRQNDEPRPLTEEDLAYIEEQLVAITAEINLTRF</sequence>
<reference evidence="1" key="1">
    <citation type="journal article" date="2014" name="Int. J. Syst. Evol. Microbiol.">
        <title>Complete genome sequence of Corynebacterium casei LMG S-19264T (=DSM 44701T), isolated from a smear-ripened cheese.</title>
        <authorList>
            <consortium name="US DOE Joint Genome Institute (JGI-PGF)"/>
            <person name="Walter F."/>
            <person name="Albersmeier A."/>
            <person name="Kalinowski J."/>
            <person name="Ruckert C."/>
        </authorList>
    </citation>
    <scope>NUCLEOTIDE SEQUENCE</scope>
    <source>
        <strain evidence="1">CCM 7684</strain>
    </source>
</reference>
<evidence type="ECO:0000313" key="1">
    <source>
        <dbReference type="EMBL" id="GGE51035.1"/>
    </source>
</evidence>
<name>A0A8J2YLI4_9RHOB</name>
<proteinExistence type="predicted"/>
<reference evidence="1" key="2">
    <citation type="submission" date="2020-09" db="EMBL/GenBank/DDBJ databases">
        <authorList>
            <person name="Sun Q."/>
            <person name="Sedlacek I."/>
        </authorList>
    </citation>
    <scope>NUCLEOTIDE SEQUENCE</scope>
    <source>
        <strain evidence="1">CCM 7684</strain>
    </source>
</reference>
<comment type="caution">
    <text evidence="1">The sequence shown here is derived from an EMBL/GenBank/DDBJ whole genome shotgun (WGS) entry which is preliminary data.</text>
</comment>
<gene>
    <name evidence="1" type="ORF">GCM10007276_30060</name>
</gene>
<dbReference type="EMBL" id="BMCP01000004">
    <property type="protein sequence ID" value="GGE51035.1"/>
    <property type="molecule type" value="Genomic_DNA"/>
</dbReference>
<dbReference type="RefSeq" id="WP_188410623.1">
    <property type="nucleotide sequence ID" value="NZ_BMCP01000004.1"/>
</dbReference>
<keyword evidence="2" id="KW-1185">Reference proteome</keyword>
<dbReference type="AlphaFoldDB" id="A0A8J2YLI4"/>
<evidence type="ECO:0000313" key="2">
    <source>
        <dbReference type="Proteomes" id="UP000602745"/>
    </source>
</evidence>